<name>A0A1D1V1M2_RAMVA</name>
<evidence type="ECO:0000313" key="1">
    <source>
        <dbReference type="EMBL" id="GAU92358.1"/>
    </source>
</evidence>
<dbReference type="EMBL" id="BDGG01000002">
    <property type="protein sequence ID" value="GAU92358.1"/>
    <property type="molecule type" value="Genomic_DNA"/>
</dbReference>
<accession>A0A1D1V1M2</accession>
<evidence type="ECO:0000313" key="2">
    <source>
        <dbReference type="Proteomes" id="UP000186922"/>
    </source>
</evidence>
<sequence length="61" mass="7233">MEMRLMVVGRRFEHTDENFIRLTGLIAKNAKLTATPFRSKPSPFFDMARFCRPRKVWTNSK</sequence>
<protein>
    <submittedName>
        <fullName evidence="1">Uncharacterized protein</fullName>
    </submittedName>
</protein>
<dbReference type="Proteomes" id="UP000186922">
    <property type="component" value="Unassembled WGS sequence"/>
</dbReference>
<proteinExistence type="predicted"/>
<organism evidence="1 2">
    <name type="scientific">Ramazzottius varieornatus</name>
    <name type="common">Water bear</name>
    <name type="synonym">Tardigrade</name>
    <dbReference type="NCBI Taxonomy" id="947166"/>
    <lineage>
        <taxon>Eukaryota</taxon>
        <taxon>Metazoa</taxon>
        <taxon>Ecdysozoa</taxon>
        <taxon>Tardigrada</taxon>
        <taxon>Eutardigrada</taxon>
        <taxon>Parachela</taxon>
        <taxon>Hypsibioidea</taxon>
        <taxon>Ramazzottiidae</taxon>
        <taxon>Ramazzottius</taxon>
    </lineage>
</organism>
<keyword evidence="2" id="KW-1185">Reference proteome</keyword>
<dbReference type="AlphaFoldDB" id="A0A1D1V1M2"/>
<reference evidence="1 2" key="1">
    <citation type="journal article" date="2016" name="Nat. Commun.">
        <title>Extremotolerant tardigrade genome and improved radiotolerance of human cultured cells by tardigrade-unique protein.</title>
        <authorList>
            <person name="Hashimoto T."/>
            <person name="Horikawa D.D."/>
            <person name="Saito Y."/>
            <person name="Kuwahara H."/>
            <person name="Kozuka-Hata H."/>
            <person name="Shin-I T."/>
            <person name="Minakuchi Y."/>
            <person name="Ohishi K."/>
            <person name="Motoyama A."/>
            <person name="Aizu T."/>
            <person name="Enomoto A."/>
            <person name="Kondo K."/>
            <person name="Tanaka S."/>
            <person name="Hara Y."/>
            <person name="Koshikawa S."/>
            <person name="Sagara H."/>
            <person name="Miura T."/>
            <person name="Yokobori S."/>
            <person name="Miyagawa K."/>
            <person name="Suzuki Y."/>
            <person name="Kubo T."/>
            <person name="Oyama M."/>
            <person name="Kohara Y."/>
            <person name="Fujiyama A."/>
            <person name="Arakawa K."/>
            <person name="Katayama T."/>
            <person name="Toyoda A."/>
            <person name="Kunieda T."/>
        </authorList>
    </citation>
    <scope>NUCLEOTIDE SEQUENCE [LARGE SCALE GENOMIC DNA]</scope>
    <source>
        <strain evidence="1 2">YOKOZUNA-1</strain>
    </source>
</reference>
<comment type="caution">
    <text evidence="1">The sequence shown here is derived from an EMBL/GenBank/DDBJ whole genome shotgun (WGS) entry which is preliminary data.</text>
</comment>
<gene>
    <name evidence="1" type="primary">RvY_04449-1</name>
    <name evidence="1" type="synonym">RvY_04449.1</name>
    <name evidence="1" type="ORF">RvY_04449</name>
</gene>